<dbReference type="Gene3D" id="1.10.10.10">
    <property type="entry name" value="Winged helix-like DNA-binding domain superfamily/Winged helix DNA-binding domain"/>
    <property type="match status" value="1"/>
</dbReference>
<keyword evidence="7" id="KW-1185">Reference proteome</keyword>
<feature type="domain" description="O-methyltransferase dimerisation" evidence="5">
    <location>
        <begin position="29"/>
        <end position="102"/>
    </location>
</feature>
<dbReference type="InterPro" id="IPR029063">
    <property type="entry name" value="SAM-dependent_MTases_sf"/>
</dbReference>
<dbReference type="InterPro" id="IPR001077">
    <property type="entry name" value="COMT_C"/>
</dbReference>
<dbReference type="CDD" id="cd02440">
    <property type="entry name" value="AdoMet_MTases"/>
    <property type="match status" value="1"/>
</dbReference>
<dbReference type="Pfam" id="PF08100">
    <property type="entry name" value="Dimerisation"/>
    <property type="match status" value="1"/>
</dbReference>
<protein>
    <submittedName>
        <fullName evidence="6">Methyltransferase</fullName>
    </submittedName>
</protein>
<feature type="domain" description="O-methyltransferase C-terminal" evidence="4">
    <location>
        <begin position="130"/>
        <end position="335"/>
    </location>
</feature>
<name>A0ABV3G863_MICGL</name>
<evidence type="ECO:0000256" key="3">
    <source>
        <dbReference type="ARBA" id="ARBA00022691"/>
    </source>
</evidence>
<dbReference type="InterPro" id="IPR036388">
    <property type="entry name" value="WH-like_DNA-bd_sf"/>
</dbReference>
<dbReference type="PANTHER" id="PTHR43712">
    <property type="entry name" value="PUTATIVE (AFU_ORTHOLOGUE AFUA_4G14580)-RELATED"/>
    <property type="match status" value="1"/>
</dbReference>
<organism evidence="6 7">
    <name type="scientific">Microtetraspora glauca</name>
    <dbReference type="NCBI Taxonomy" id="1996"/>
    <lineage>
        <taxon>Bacteria</taxon>
        <taxon>Bacillati</taxon>
        <taxon>Actinomycetota</taxon>
        <taxon>Actinomycetes</taxon>
        <taxon>Streptosporangiales</taxon>
        <taxon>Streptosporangiaceae</taxon>
        <taxon>Microtetraspora</taxon>
    </lineage>
</organism>
<reference evidence="6 7" key="1">
    <citation type="submission" date="2024-06" db="EMBL/GenBank/DDBJ databases">
        <title>The Natural Products Discovery Center: Release of the First 8490 Sequenced Strains for Exploring Actinobacteria Biosynthetic Diversity.</title>
        <authorList>
            <person name="Kalkreuter E."/>
            <person name="Kautsar S.A."/>
            <person name="Yang D."/>
            <person name="Bader C.D."/>
            <person name="Teijaro C.N."/>
            <person name="Fluegel L."/>
            <person name="Davis C.M."/>
            <person name="Simpson J.R."/>
            <person name="Lauterbach L."/>
            <person name="Steele A.D."/>
            <person name="Gui C."/>
            <person name="Meng S."/>
            <person name="Li G."/>
            <person name="Viehrig K."/>
            <person name="Ye F."/>
            <person name="Su P."/>
            <person name="Kiefer A.F."/>
            <person name="Nichols A."/>
            <person name="Cepeda A.J."/>
            <person name="Yan W."/>
            <person name="Fan B."/>
            <person name="Jiang Y."/>
            <person name="Adhikari A."/>
            <person name="Zheng C.-J."/>
            <person name="Schuster L."/>
            <person name="Cowan T.M."/>
            <person name="Smanski M.J."/>
            <person name="Chevrette M.G."/>
            <person name="De Carvalho L.P.S."/>
            <person name="Shen B."/>
        </authorList>
    </citation>
    <scope>NUCLEOTIDE SEQUENCE [LARGE SCALE GENOMIC DNA]</scope>
    <source>
        <strain evidence="6 7">NPDC050100</strain>
    </source>
</reference>
<dbReference type="InterPro" id="IPR016461">
    <property type="entry name" value="COMT-like"/>
</dbReference>
<sequence>MDGNWHGASTMTGAPPQARPPAQARLLLLTSGKRISQVIYALAEVGVADVLADGPLPVTEIAERTATDPDALRRLLRCASAVGVFTEQDEGVYALTEMAEALRSDVPGSQRDMVLFNGSDLLWFPYGEIVSGLRTGRPVFSEIFGSEFFDHLRANPEAGALFDRAMTRMSAATTGRFLDAYDFGRFADVVDVGGGRGHFLAGLLERHPHVRGTLVDQPQVVTEAAAVMAERGVADRVRLTPGDFFGELPSGHRAYILKAVLHDWNDEDAAAILRRVGDAMGSDPGARLLVLEHVLAPANVWDHGKVLDIDMMLRFGGRERDLAEWRALLGSAGFEIVNSPGAGQWTVIECRRTGATEATEDQEIR</sequence>
<dbReference type="GO" id="GO:0008168">
    <property type="term" value="F:methyltransferase activity"/>
    <property type="evidence" value="ECO:0007669"/>
    <property type="project" value="UniProtKB-KW"/>
</dbReference>
<dbReference type="Gene3D" id="3.40.50.150">
    <property type="entry name" value="Vaccinia Virus protein VP39"/>
    <property type="match status" value="1"/>
</dbReference>
<gene>
    <name evidence="6" type="ORF">AB0I59_04285</name>
</gene>
<accession>A0ABV3G863</accession>
<evidence type="ECO:0000313" key="7">
    <source>
        <dbReference type="Proteomes" id="UP001551675"/>
    </source>
</evidence>
<dbReference type="Gene3D" id="1.10.287.1350">
    <property type="match status" value="1"/>
</dbReference>
<evidence type="ECO:0000256" key="2">
    <source>
        <dbReference type="ARBA" id="ARBA00022679"/>
    </source>
</evidence>
<dbReference type="PIRSF" id="PIRSF005739">
    <property type="entry name" value="O-mtase"/>
    <property type="match status" value="1"/>
</dbReference>
<comment type="caution">
    <text evidence="6">The sequence shown here is derived from an EMBL/GenBank/DDBJ whole genome shotgun (WGS) entry which is preliminary data.</text>
</comment>
<dbReference type="InterPro" id="IPR012967">
    <property type="entry name" value="COMT_dimerisation"/>
</dbReference>
<evidence type="ECO:0000259" key="4">
    <source>
        <dbReference type="Pfam" id="PF00891"/>
    </source>
</evidence>
<dbReference type="Pfam" id="PF00891">
    <property type="entry name" value="Methyltransf_2"/>
    <property type="match status" value="1"/>
</dbReference>
<keyword evidence="3" id="KW-0949">S-adenosyl-L-methionine</keyword>
<dbReference type="Proteomes" id="UP001551675">
    <property type="component" value="Unassembled WGS sequence"/>
</dbReference>
<dbReference type="GO" id="GO:0032259">
    <property type="term" value="P:methylation"/>
    <property type="evidence" value="ECO:0007669"/>
    <property type="project" value="UniProtKB-KW"/>
</dbReference>
<dbReference type="PROSITE" id="PS51683">
    <property type="entry name" value="SAM_OMT_II"/>
    <property type="match status" value="1"/>
</dbReference>
<keyword evidence="1 6" id="KW-0489">Methyltransferase</keyword>
<evidence type="ECO:0000256" key="1">
    <source>
        <dbReference type="ARBA" id="ARBA00022603"/>
    </source>
</evidence>
<keyword evidence="2" id="KW-0808">Transferase</keyword>
<dbReference type="PANTHER" id="PTHR43712:SF2">
    <property type="entry name" value="O-METHYLTRANSFERASE CICE"/>
    <property type="match status" value="1"/>
</dbReference>
<dbReference type="EMBL" id="JBFALK010000002">
    <property type="protein sequence ID" value="MEV0967830.1"/>
    <property type="molecule type" value="Genomic_DNA"/>
</dbReference>
<evidence type="ECO:0000313" key="6">
    <source>
        <dbReference type="EMBL" id="MEV0967830.1"/>
    </source>
</evidence>
<proteinExistence type="predicted"/>
<dbReference type="RefSeq" id="WP_358129880.1">
    <property type="nucleotide sequence ID" value="NZ_JBFALK010000002.1"/>
</dbReference>
<dbReference type="SUPFAM" id="SSF53335">
    <property type="entry name" value="S-adenosyl-L-methionine-dependent methyltransferases"/>
    <property type="match status" value="1"/>
</dbReference>
<dbReference type="SUPFAM" id="SSF46785">
    <property type="entry name" value="Winged helix' DNA-binding domain"/>
    <property type="match status" value="1"/>
</dbReference>
<evidence type="ECO:0000259" key="5">
    <source>
        <dbReference type="Pfam" id="PF08100"/>
    </source>
</evidence>
<dbReference type="InterPro" id="IPR036390">
    <property type="entry name" value="WH_DNA-bd_sf"/>
</dbReference>